<dbReference type="EMBL" id="QLZR01000001">
    <property type="protein sequence ID" value="RAZ81066.1"/>
    <property type="molecule type" value="Genomic_DNA"/>
</dbReference>
<organism evidence="3 4">
    <name type="scientific">Planococcus halotolerans</name>
    <dbReference type="NCBI Taxonomy" id="2233542"/>
    <lineage>
        <taxon>Bacteria</taxon>
        <taxon>Bacillati</taxon>
        <taxon>Bacillota</taxon>
        <taxon>Bacilli</taxon>
        <taxon>Bacillales</taxon>
        <taxon>Caryophanaceae</taxon>
        <taxon>Planococcus</taxon>
    </lineage>
</organism>
<dbReference type="PRINTS" id="PR00111">
    <property type="entry name" value="ABHYDROLASE"/>
</dbReference>
<dbReference type="AlphaFoldDB" id="A0A365L6L9"/>
<evidence type="ECO:0000259" key="2">
    <source>
        <dbReference type="Pfam" id="PF00561"/>
    </source>
</evidence>
<dbReference type="InterPro" id="IPR029058">
    <property type="entry name" value="AB_hydrolase_fold"/>
</dbReference>
<comment type="similarity">
    <text evidence="1">Belongs to the AB hydrolase superfamily.</text>
</comment>
<dbReference type="PANTHER" id="PTHR43039">
    <property type="entry name" value="ESTERASE-RELATED"/>
    <property type="match status" value="1"/>
</dbReference>
<accession>A0A365L6L9</accession>
<dbReference type="GO" id="GO:0016787">
    <property type="term" value="F:hydrolase activity"/>
    <property type="evidence" value="ECO:0007669"/>
    <property type="project" value="UniProtKB-KW"/>
</dbReference>
<evidence type="ECO:0000313" key="3">
    <source>
        <dbReference type="EMBL" id="RAZ81066.1"/>
    </source>
</evidence>
<feature type="domain" description="AB hydrolase-1" evidence="2">
    <location>
        <begin position="26"/>
        <end position="257"/>
    </location>
</feature>
<dbReference type="SUPFAM" id="SSF53474">
    <property type="entry name" value="alpha/beta-Hydrolases"/>
    <property type="match status" value="1"/>
</dbReference>
<gene>
    <name evidence="3" type="ORF">DP120_01920</name>
</gene>
<protein>
    <submittedName>
        <fullName evidence="3">Alpha/beta hydrolase</fullName>
    </submittedName>
</protein>
<dbReference type="RefSeq" id="WP_112221490.1">
    <property type="nucleotide sequence ID" value="NZ_CP047673.1"/>
</dbReference>
<keyword evidence="3" id="KW-0378">Hydrolase</keyword>
<reference evidence="3 4" key="1">
    <citation type="submission" date="2018-06" db="EMBL/GenBank/DDBJ databases">
        <title>The draft genome sequences of strains SCU63 and S1.</title>
        <authorList>
            <person name="Gan L."/>
        </authorList>
    </citation>
    <scope>NUCLEOTIDE SEQUENCE [LARGE SCALE GENOMIC DNA]</scope>
    <source>
        <strain evidence="3 4">SCU63</strain>
    </source>
</reference>
<sequence length="273" mass="30638">MTEIKESAAQLVRRNNVSIVGQGQKVLVFAHGFGCDQYVWDKIAPAFETKYRVVLFDYVGSGKSDKSAYNKERYRTLHGYKQDLLELCDALSLENIVFIGHSVSSMIGALAAVERPELMKNLIMIGPSPYFLNEPGYHGGFEKADIEGMIQMIKGDYNEFARFLSPVVMQNASRPHLAEEFEQLLCQNDPEVMSDFAEATFLADVREDLEKVKVPTLILQTRNDAVAPEEVGEYVHSQIENSEYKLMDAEGHSPHVSDAEETISKIAEYLSVS</sequence>
<evidence type="ECO:0000313" key="4">
    <source>
        <dbReference type="Proteomes" id="UP000251002"/>
    </source>
</evidence>
<evidence type="ECO:0000256" key="1">
    <source>
        <dbReference type="ARBA" id="ARBA00008645"/>
    </source>
</evidence>
<keyword evidence="4" id="KW-1185">Reference proteome</keyword>
<name>A0A365L6L9_9BACL</name>
<proteinExistence type="inferred from homology"/>
<comment type="caution">
    <text evidence="3">The sequence shown here is derived from an EMBL/GenBank/DDBJ whole genome shotgun (WGS) entry which is preliminary data.</text>
</comment>
<dbReference type="Pfam" id="PF00561">
    <property type="entry name" value="Abhydrolase_1"/>
    <property type="match status" value="1"/>
</dbReference>
<dbReference type="Gene3D" id="3.40.50.1820">
    <property type="entry name" value="alpha/beta hydrolase"/>
    <property type="match status" value="1"/>
</dbReference>
<dbReference type="Proteomes" id="UP000251002">
    <property type="component" value="Unassembled WGS sequence"/>
</dbReference>
<dbReference type="InterPro" id="IPR000073">
    <property type="entry name" value="AB_hydrolase_1"/>
</dbReference>